<dbReference type="InterPro" id="IPR007899">
    <property type="entry name" value="CHAD_dom"/>
</dbReference>
<accession>A0A2T5GJ08</accession>
<dbReference type="SMART" id="SM00880">
    <property type="entry name" value="CHAD"/>
    <property type="match status" value="1"/>
</dbReference>
<dbReference type="GO" id="GO:0050355">
    <property type="term" value="F:inorganic triphosphate phosphatase activity"/>
    <property type="evidence" value="ECO:0007669"/>
    <property type="project" value="InterPro"/>
</dbReference>
<keyword evidence="5" id="KW-1185">Reference proteome</keyword>
<evidence type="ECO:0000313" key="4">
    <source>
        <dbReference type="EMBL" id="PTQ59316.1"/>
    </source>
</evidence>
<dbReference type="InterPro" id="IPR023577">
    <property type="entry name" value="CYTH_domain"/>
</dbReference>
<dbReference type="InterPro" id="IPR038186">
    <property type="entry name" value="CHAD_dom_sf"/>
</dbReference>
<dbReference type="GO" id="GO:0046872">
    <property type="term" value="F:metal ion binding"/>
    <property type="evidence" value="ECO:0007669"/>
    <property type="project" value="TreeGrafter"/>
</dbReference>
<comment type="caution">
    <text evidence="4">The sequence shown here is derived from an EMBL/GenBank/DDBJ whole genome shotgun (WGS) entry which is preliminary data.</text>
</comment>
<evidence type="ECO:0000256" key="1">
    <source>
        <dbReference type="SAM" id="Coils"/>
    </source>
</evidence>
<dbReference type="SUPFAM" id="SSF55154">
    <property type="entry name" value="CYTH-like phosphatases"/>
    <property type="match status" value="1"/>
</dbReference>
<dbReference type="Pfam" id="PF01928">
    <property type="entry name" value="CYTH"/>
    <property type="match status" value="1"/>
</dbReference>
<feature type="domain" description="CHAD" evidence="3">
    <location>
        <begin position="244"/>
        <end position="513"/>
    </location>
</feature>
<dbReference type="Proteomes" id="UP000244189">
    <property type="component" value="Unassembled WGS sequence"/>
</dbReference>
<dbReference type="PANTHER" id="PTHR39569:SF1">
    <property type="entry name" value="INORGANIC TRIPHOSPHATASE"/>
    <property type="match status" value="1"/>
</dbReference>
<dbReference type="PROSITE" id="PS51708">
    <property type="entry name" value="CHAD"/>
    <property type="match status" value="1"/>
</dbReference>
<sequence>MAFPTSAGSIRLANDYLPMTHETTHSLASSDEANEIELKLEIDPVWIDRLAAMPPLSGVTPKIVDQLSTYFDTPKQDLRAAGFTLRIRTAGGRHVQTIKAVGSAAAGLFARPEWEHDVAGLEPELDPGSPICAIVAHDRLGTVRPAFTVAIKRRQWICTRDGGTVEIVADTGCVTASDRTTPVSELEFELKGGTPTAIFALARTLGEQIPVRLGVLTKGERGYRLIAAATLGAIKAERLELAADTTTAEAFTQIVGTCLRHFRLNENLLRRAPDAEALHQTRVALRRLRSALSLFKPVVADARFPHIASELKWLAASLGPARDIDVLRDRLGEGSNAALTAARDDAYAAALAALDSQRTRDLMINLVEWTALGAWRLQPLDPAMVQAPAALFASAAIGGLNRRIKRRGQDFDQLDDESRHQIRITAKKLRYATGFFQSLYPLKRSRRRLKAFKKRLEALQDHLGQLNDLAAAPALIERFGLEPETSPSSIERETLLSHAAEAYEDLTRAKRFW</sequence>
<dbReference type="Pfam" id="PF05235">
    <property type="entry name" value="CHAD"/>
    <property type="match status" value="1"/>
</dbReference>
<organism evidence="4 5">
    <name type="scientific">Sphingomonas aurantiaca</name>
    <dbReference type="NCBI Taxonomy" id="185949"/>
    <lineage>
        <taxon>Bacteria</taxon>
        <taxon>Pseudomonadati</taxon>
        <taxon>Pseudomonadota</taxon>
        <taxon>Alphaproteobacteria</taxon>
        <taxon>Sphingomonadales</taxon>
        <taxon>Sphingomonadaceae</taxon>
        <taxon>Sphingomonas</taxon>
    </lineage>
</organism>
<reference evidence="4 5" key="1">
    <citation type="submission" date="2018-04" db="EMBL/GenBank/DDBJ databases">
        <title>Genomic Encyclopedia of Type Strains, Phase III (KMG-III): the genomes of soil and plant-associated and newly described type strains.</title>
        <authorList>
            <person name="Whitman W."/>
        </authorList>
    </citation>
    <scope>NUCLEOTIDE SEQUENCE [LARGE SCALE GENOMIC DNA]</scope>
    <source>
        <strain evidence="4 5">MA101b</strain>
    </source>
</reference>
<dbReference type="Gene3D" id="1.40.20.10">
    <property type="entry name" value="CHAD domain"/>
    <property type="match status" value="1"/>
</dbReference>
<keyword evidence="1" id="KW-0175">Coiled coil</keyword>
<feature type="coiled-coil region" evidence="1">
    <location>
        <begin position="442"/>
        <end position="469"/>
    </location>
</feature>
<evidence type="ECO:0000259" key="3">
    <source>
        <dbReference type="PROSITE" id="PS51708"/>
    </source>
</evidence>
<dbReference type="AlphaFoldDB" id="A0A2T5GJ08"/>
<evidence type="ECO:0000259" key="2">
    <source>
        <dbReference type="PROSITE" id="PS51707"/>
    </source>
</evidence>
<dbReference type="CDD" id="cd07756">
    <property type="entry name" value="CYTH-like_Pase_CHAD"/>
    <property type="match status" value="1"/>
</dbReference>
<dbReference type="InterPro" id="IPR033469">
    <property type="entry name" value="CYTH-like_dom_sf"/>
</dbReference>
<dbReference type="InterPro" id="IPR039013">
    <property type="entry name" value="YgiF"/>
</dbReference>
<dbReference type="Gene3D" id="2.40.320.10">
    <property type="entry name" value="Hypothetical Protein Pfu-838710-001"/>
    <property type="match status" value="1"/>
</dbReference>
<feature type="domain" description="CYTH" evidence="2">
    <location>
        <begin position="33"/>
        <end position="229"/>
    </location>
</feature>
<evidence type="ECO:0000313" key="5">
    <source>
        <dbReference type="Proteomes" id="UP000244189"/>
    </source>
</evidence>
<dbReference type="EMBL" id="QAOG01000005">
    <property type="protein sequence ID" value="PTQ59316.1"/>
    <property type="molecule type" value="Genomic_DNA"/>
</dbReference>
<name>A0A2T5GJ08_9SPHN</name>
<dbReference type="SMART" id="SM01118">
    <property type="entry name" value="CYTH"/>
    <property type="match status" value="1"/>
</dbReference>
<protein>
    <submittedName>
        <fullName evidence="4">Inorganic triphosphatase YgiF</fullName>
    </submittedName>
</protein>
<gene>
    <name evidence="4" type="ORF">C8J26_3058</name>
</gene>
<dbReference type="PANTHER" id="PTHR39569">
    <property type="entry name" value="INORGANIC TRIPHOSPHATASE"/>
    <property type="match status" value="1"/>
</dbReference>
<proteinExistence type="predicted"/>
<dbReference type="PROSITE" id="PS51707">
    <property type="entry name" value="CYTH"/>
    <property type="match status" value="1"/>
</dbReference>